<dbReference type="AlphaFoldDB" id="B4IZV2"/>
<dbReference type="Pfam" id="PF00151">
    <property type="entry name" value="Lipase"/>
    <property type="match status" value="1"/>
</dbReference>
<comment type="similarity">
    <text evidence="2 4">Belongs to the AB hydrolase superfamily. Lipase family.</text>
</comment>
<sequence>MAKMVLYCWLPILFCQIWELHTLSLTALSKQSSIFYQGMQEDMVLEQVDQLTSVDSVKLIVHGFLGSRSHNSIMPLRNAYMAQGFENIMIADWSPAANLDYASSRRAVATVAMVLAKELEQFLSRHNVSHEAVHIIGHSLGAHIAGRIGNYFNGSLGRVTGLDPALPLFTPRSGDGLLPNAARFVDVIHTDYPLFGDLTPRGTVDFYANFGHAPQPGCEEVDLLVASKLILEAYSCSHNRAVLFYAESIGMPKNFPAIGCGWRAIKSKSSCSKGMSVSVANMNDDHVVYMGEQVTHSATSFYYLETNAEPPFGQGITAKFV</sequence>
<dbReference type="Gene3D" id="3.40.50.1820">
    <property type="entry name" value="alpha/beta hydrolase"/>
    <property type="match status" value="1"/>
</dbReference>
<dbReference type="InterPro" id="IPR033906">
    <property type="entry name" value="Lipase_N"/>
</dbReference>
<keyword evidence="3" id="KW-0964">Secreted</keyword>
<name>B4IZV2_DROGR</name>
<dbReference type="PhylomeDB" id="B4IZV2"/>
<gene>
    <name evidence="7" type="primary">Dgri\GH16420</name>
    <name evidence="7" type="ORF">Dgri_GH16420</name>
</gene>
<dbReference type="GO" id="GO:0016298">
    <property type="term" value="F:lipase activity"/>
    <property type="evidence" value="ECO:0007669"/>
    <property type="project" value="InterPro"/>
</dbReference>
<accession>B4IZV2</accession>
<evidence type="ECO:0000256" key="4">
    <source>
        <dbReference type="RuleBase" id="RU004262"/>
    </source>
</evidence>
<dbReference type="CDD" id="cd00707">
    <property type="entry name" value="Pancreat_lipase_like"/>
    <property type="match status" value="1"/>
</dbReference>
<dbReference type="HOGENOM" id="CLU_027171_8_0_1"/>
<feature type="domain" description="Lipase" evidence="6">
    <location>
        <begin position="44"/>
        <end position="312"/>
    </location>
</feature>
<feature type="signal peptide" evidence="5">
    <location>
        <begin position="1"/>
        <end position="22"/>
    </location>
</feature>
<dbReference type="OMA" id="PCSWKVI"/>
<comment type="subcellular location">
    <subcellularLocation>
        <location evidence="1">Secreted</location>
    </subcellularLocation>
</comment>
<organism evidence="8">
    <name type="scientific">Drosophila grimshawi</name>
    <name type="common">Hawaiian fruit fly</name>
    <name type="synonym">Idiomyia grimshawi</name>
    <dbReference type="NCBI Taxonomy" id="7222"/>
    <lineage>
        <taxon>Eukaryota</taxon>
        <taxon>Metazoa</taxon>
        <taxon>Ecdysozoa</taxon>
        <taxon>Arthropoda</taxon>
        <taxon>Hexapoda</taxon>
        <taxon>Insecta</taxon>
        <taxon>Pterygota</taxon>
        <taxon>Neoptera</taxon>
        <taxon>Endopterygota</taxon>
        <taxon>Diptera</taxon>
        <taxon>Brachycera</taxon>
        <taxon>Muscomorpha</taxon>
        <taxon>Ephydroidea</taxon>
        <taxon>Drosophilidae</taxon>
        <taxon>Drosophila</taxon>
        <taxon>Hawaiian Drosophila</taxon>
    </lineage>
</organism>
<feature type="chain" id="PRO_5002808042" evidence="5">
    <location>
        <begin position="23"/>
        <end position="321"/>
    </location>
</feature>
<evidence type="ECO:0000256" key="2">
    <source>
        <dbReference type="ARBA" id="ARBA00010701"/>
    </source>
</evidence>
<dbReference type="OrthoDB" id="199913at2759"/>
<evidence type="ECO:0000256" key="5">
    <source>
        <dbReference type="SAM" id="SignalP"/>
    </source>
</evidence>
<proteinExistence type="inferred from homology"/>
<dbReference type="KEGG" id="dgr:6558240"/>
<keyword evidence="5" id="KW-0732">Signal</keyword>
<dbReference type="InParanoid" id="B4IZV2"/>
<reference evidence="7 8" key="1">
    <citation type="journal article" date="2007" name="Nature">
        <title>Evolution of genes and genomes on the Drosophila phylogeny.</title>
        <authorList>
            <consortium name="Drosophila 12 Genomes Consortium"/>
            <person name="Clark A.G."/>
            <person name="Eisen M.B."/>
            <person name="Smith D.R."/>
            <person name="Bergman C.M."/>
            <person name="Oliver B."/>
            <person name="Markow T.A."/>
            <person name="Kaufman T.C."/>
            <person name="Kellis M."/>
            <person name="Gelbart W."/>
            <person name="Iyer V.N."/>
            <person name="Pollard D.A."/>
            <person name="Sackton T.B."/>
            <person name="Larracuente A.M."/>
            <person name="Singh N.D."/>
            <person name="Abad J.P."/>
            <person name="Abt D.N."/>
            <person name="Adryan B."/>
            <person name="Aguade M."/>
            <person name="Akashi H."/>
            <person name="Anderson W.W."/>
            <person name="Aquadro C.F."/>
            <person name="Ardell D.H."/>
            <person name="Arguello R."/>
            <person name="Artieri C.G."/>
            <person name="Barbash D.A."/>
            <person name="Barker D."/>
            <person name="Barsanti P."/>
            <person name="Batterham P."/>
            <person name="Batzoglou S."/>
            <person name="Begun D."/>
            <person name="Bhutkar A."/>
            <person name="Blanco E."/>
            <person name="Bosak S.A."/>
            <person name="Bradley R.K."/>
            <person name="Brand A.D."/>
            <person name="Brent M.R."/>
            <person name="Brooks A.N."/>
            <person name="Brown R.H."/>
            <person name="Butlin R.K."/>
            <person name="Caggese C."/>
            <person name="Calvi B.R."/>
            <person name="Bernardo de Carvalho A."/>
            <person name="Caspi A."/>
            <person name="Castrezana S."/>
            <person name="Celniker S.E."/>
            <person name="Chang J.L."/>
            <person name="Chapple C."/>
            <person name="Chatterji S."/>
            <person name="Chinwalla A."/>
            <person name="Civetta A."/>
            <person name="Clifton S.W."/>
            <person name="Comeron J.M."/>
            <person name="Costello J.C."/>
            <person name="Coyne J.A."/>
            <person name="Daub J."/>
            <person name="David R.G."/>
            <person name="Delcher A.L."/>
            <person name="Delehaunty K."/>
            <person name="Do C.B."/>
            <person name="Ebling H."/>
            <person name="Edwards K."/>
            <person name="Eickbush T."/>
            <person name="Evans J.D."/>
            <person name="Filipski A."/>
            <person name="Findeiss S."/>
            <person name="Freyhult E."/>
            <person name="Fulton L."/>
            <person name="Fulton R."/>
            <person name="Garcia A.C."/>
            <person name="Gardiner A."/>
            <person name="Garfield D.A."/>
            <person name="Garvin B.E."/>
            <person name="Gibson G."/>
            <person name="Gilbert D."/>
            <person name="Gnerre S."/>
            <person name="Godfrey J."/>
            <person name="Good R."/>
            <person name="Gotea V."/>
            <person name="Gravely B."/>
            <person name="Greenberg A.J."/>
            <person name="Griffiths-Jones S."/>
            <person name="Gross S."/>
            <person name="Guigo R."/>
            <person name="Gustafson E.A."/>
            <person name="Haerty W."/>
            <person name="Hahn M.W."/>
            <person name="Halligan D.L."/>
            <person name="Halpern A.L."/>
            <person name="Halter G.M."/>
            <person name="Han M.V."/>
            <person name="Heger A."/>
            <person name="Hillier L."/>
            <person name="Hinrichs A.S."/>
            <person name="Holmes I."/>
            <person name="Hoskins R.A."/>
            <person name="Hubisz M.J."/>
            <person name="Hultmark D."/>
            <person name="Huntley M.A."/>
            <person name="Jaffe D.B."/>
            <person name="Jagadeeshan S."/>
            <person name="Jeck W.R."/>
            <person name="Johnson J."/>
            <person name="Jones C.D."/>
            <person name="Jordan W.C."/>
            <person name="Karpen G.H."/>
            <person name="Kataoka E."/>
            <person name="Keightley P.D."/>
            <person name="Kheradpour P."/>
            <person name="Kirkness E.F."/>
            <person name="Koerich L.B."/>
            <person name="Kristiansen K."/>
            <person name="Kudrna D."/>
            <person name="Kulathinal R.J."/>
            <person name="Kumar S."/>
            <person name="Kwok R."/>
            <person name="Lander E."/>
            <person name="Langley C.H."/>
            <person name="Lapoint R."/>
            <person name="Lazzaro B.P."/>
            <person name="Lee S.J."/>
            <person name="Levesque L."/>
            <person name="Li R."/>
            <person name="Lin C.F."/>
            <person name="Lin M.F."/>
            <person name="Lindblad-Toh K."/>
            <person name="Llopart A."/>
            <person name="Long M."/>
            <person name="Low L."/>
            <person name="Lozovsky E."/>
            <person name="Lu J."/>
            <person name="Luo M."/>
            <person name="Machado C.A."/>
            <person name="Makalowski W."/>
            <person name="Marzo M."/>
            <person name="Matsuda M."/>
            <person name="Matzkin L."/>
            <person name="McAllister B."/>
            <person name="McBride C.S."/>
            <person name="McKernan B."/>
            <person name="McKernan K."/>
            <person name="Mendez-Lago M."/>
            <person name="Minx P."/>
            <person name="Mollenhauer M.U."/>
            <person name="Montooth K."/>
            <person name="Mount S.M."/>
            <person name="Mu X."/>
            <person name="Myers E."/>
            <person name="Negre B."/>
            <person name="Newfeld S."/>
            <person name="Nielsen R."/>
            <person name="Noor M.A."/>
            <person name="O'Grady P."/>
            <person name="Pachter L."/>
            <person name="Papaceit M."/>
            <person name="Parisi M.J."/>
            <person name="Parisi M."/>
            <person name="Parts L."/>
            <person name="Pedersen J.S."/>
            <person name="Pesole G."/>
            <person name="Phillippy A.M."/>
            <person name="Ponting C.P."/>
            <person name="Pop M."/>
            <person name="Porcelli D."/>
            <person name="Powell J.R."/>
            <person name="Prohaska S."/>
            <person name="Pruitt K."/>
            <person name="Puig M."/>
            <person name="Quesneville H."/>
            <person name="Ram K.R."/>
            <person name="Rand D."/>
            <person name="Rasmussen M.D."/>
            <person name="Reed L.K."/>
            <person name="Reenan R."/>
            <person name="Reily A."/>
            <person name="Remington K.A."/>
            <person name="Rieger T.T."/>
            <person name="Ritchie M.G."/>
            <person name="Robin C."/>
            <person name="Rogers Y.H."/>
            <person name="Rohde C."/>
            <person name="Rozas J."/>
            <person name="Rubenfield M.J."/>
            <person name="Ruiz A."/>
            <person name="Russo S."/>
            <person name="Salzberg S.L."/>
            <person name="Sanchez-Gracia A."/>
            <person name="Saranga D.J."/>
            <person name="Sato H."/>
            <person name="Schaeffer S.W."/>
            <person name="Schatz M.C."/>
            <person name="Schlenke T."/>
            <person name="Schwartz R."/>
            <person name="Segarra C."/>
            <person name="Singh R.S."/>
            <person name="Sirot L."/>
            <person name="Sirota M."/>
            <person name="Sisneros N.B."/>
            <person name="Smith C.D."/>
            <person name="Smith T.F."/>
            <person name="Spieth J."/>
            <person name="Stage D.E."/>
            <person name="Stark A."/>
            <person name="Stephan W."/>
            <person name="Strausberg R.L."/>
            <person name="Strempel S."/>
            <person name="Sturgill D."/>
            <person name="Sutton G."/>
            <person name="Sutton G.G."/>
            <person name="Tao W."/>
            <person name="Teichmann S."/>
            <person name="Tobari Y.N."/>
            <person name="Tomimura Y."/>
            <person name="Tsolas J.M."/>
            <person name="Valente V.L."/>
            <person name="Venter E."/>
            <person name="Venter J.C."/>
            <person name="Vicario S."/>
            <person name="Vieira F.G."/>
            <person name="Vilella A.J."/>
            <person name="Villasante A."/>
            <person name="Walenz B."/>
            <person name="Wang J."/>
            <person name="Wasserman M."/>
            <person name="Watts T."/>
            <person name="Wilson D."/>
            <person name="Wilson R.K."/>
            <person name="Wing R.A."/>
            <person name="Wolfner M.F."/>
            <person name="Wong A."/>
            <person name="Wong G.K."/>
            <person name="Wu C.I."/>
            <person name="Wu G."/>
            <person name="Yamamoto D."/>
            <person name="Yang H.P."/>
            <person name="Yang S.P."/>
            <person name="Yorke J.A."/>
            <person name="Yoshida K."/>
            <person name="Zdobnov E."/>
            <person name="Zhang P."/>
            <person name="Zhang Y."/>
            <person name="Zimin A.V."/>
            <person name="Baldwin J."/>
            <person name="Abdouelleil A."/>
            <person name="Abdulkadir J."/>
            <person name="Abebe A."/>
            <person name="Abera B."/>
            <person name="Abreu J."/>
            <person name="Acer S.C."/>
            <person name="Aftuck L."/>
            <person name="Alexander A."/>
            <person name="An P."/>
            <person name="Anderson E."/>
            <person name="Anderson S."/>
            <person name="Arachi H."/>
            <person name="Azer M."/>
            <person name="Bachantsang P."/>
            <person name="Barry A."/>
            <person name="Bayul T."/>
            <person name="Berlin A."/>
            <person name="Bessette D."/>
            <person name="Bloom T."/>
            <person name="Blye J."/>
            <person name="Boguslavskiy L."/>
            <person name="Bonnet C."/>
            <person name="Boukhgalter B."/>
            <person name="Bourzgui I."/>
            <person name="Brown A."/>
            <person name="Cahill P."/>
            <person name="Channer S."/>
            <person name="Cheshatsang Y."/>
            <person name="Chuda L."/>
            <person name="Citroen M."/>
            <person name="Collymore A."/>
            <person name="Cooke P."/>
            <person name="Costello M."/>
            <person name="D'Aco K."/>
            <person name="Daza R."/>
            <person name="De Haan G."/>
            <person name="DeGray S."/>
            <person name="DeMaso C."/>
            <person name="Dhargay N."/>
            <person name="Dooley K."/>
            <person name="Dooley E."/>
            <person name="Doricent M."/>
            <person name="Dorje P."/>
            <person name="Dorjee K."/>
            <person name="Dupes A."/>
            <person name="Elong R."/>
            <person name="Falk J."/>
            <person name="Farina A."/>
            <person name="Faro S."/>
            <person name="Ferguson D."/>
            <person name="Fisher S."/>
            <person name="Foley C.D."/>
            <person name="Franke A."/>
            <person name="Friedrich D."/>
            <person name="Gadbois L."/>
            <person name="Gearin G."/>
            <person name="Gearin C.R."/>
            <person name="Giannoukos G."/>
            <person name="Goode T."/>
            <person name="Graham J."/>
            <person name="Grandbois E."/>
            <person name="Grewal S."/>
            <person name="Gyaltsen K."/>
            <person name="Hafez N."/>
            <person name="Hagos B."/>
            <person name="Hall J."/>
            <person name="Henson C."/>
            <person name="Hollinger A."/>
            <person name="Honan T."/>
            <person name="Huard M.D."/>
            <person name="Hughes L."/>
            <person name="Hurhula B."/>
            <person name="Husby M.E."/>
            <person name="Kamat A."/>
            <person name="Kanga B."/>
            <person name="Kashin S."/>
            <person name="Khazanovich D."/>
            <person name="Kisner P."/>
            <person name="Lance K."/>
            <person name="Lara M."/>
            <person name="Lee W."/>
            <person name="Lennon N."/>
            <person name="Letendre F."/>
            <person name="LeVine R."/>
            <person name="Lipovsky A."/>
            <person name="Liu X."/>
            <person name="Liu J."/>
            <person name="Liu S."/>
            <person name="Lokyitsang T."/>
            <person name="Lokyitsang Y."/>
            <person name="Lubonja R."/>
            <person name="Lui A."/>
            <person name="MacDonald P."/>
            <person name="Magnisalis V."/>
            <person name="Maru K."/>
            <person name="Matthews C."/>
            <person name="McCusker W."/>
            <person name="McDonough S."/>
            <person name="Mehta T."/>
            <person name="Meldrim J."/>
            <person name="Meneus L."/>
            <person name="Mihai O."/>
            <person name="Mihalev A."/>
            <person name="Mihova T."/>
            <person name="Mittelman R."/>
            <person name="Mlenga V."/>
            <person name="Montmayeur A."/>
            <person name="Mulrain L."/>
            <person name="Navidi A."/>
            <person name="Naylor J."/>
            <person name="Negash T."/>
            <person name="Nguyen T."/>
            <person name="Nguyen N."/>
            <person name="Nicol R."/>
            <person name="Norbu C."/>
            <person name="Norbu N."/>
            <person name="Novod N."/>
            <person name="O'Neill B."/>
            <person name="Osman S."/>
            <person name="Markiewicz E."/>
            <person name="Oyono O.L."/>
            <person name="Patti C."/>
            <person name="Phunkhang P."/>
            <person name="Pierre F."/>
            <person name="Priest M."/>
            <person name="Raghuraman S."/>
            <person name="Rege F."/>
            <person name="Reyes R."/>
            <person name="Rise C."/>
            <person name="Rogov P."/>
            <person name="Ross K."/>
            <person name="Ryan E."/>
            <person name="Settipalli S."/>
            <person name="Shea T."/>
            <person name="Sherpa N."/>
            <person name="Shi L."/>
            <person name="Shih D."/>
            <person name="Sparrow T."/>
            <person name="Spaulding J."/>
            <person name="Stalker J."/>
            <person name="Stange-Thomann N."/>
            <person name="Stavropoulos S."/>
            <person name="Stone C."/>
            <person name="Strader C."/>
            <person name="Tesfaye S."/>
            <person name="Thomson T."/>
            <person name="Thoulutsang Y."/>
            <person name="Thoulutsang D."/>
            <person name="Topham K."/>
            <person name="Topping I."/>
            <person name="Tsamla T."/>
            <person name="Vassiliev H."/>
            <person name="Vo A."/>
            <person name="Wangchuk T."/>
            <person name="Wangdi T."/>
            <person name="Weiand M."/>
            <person name="Wilkinson J."/>
            <person name="Wilson A."/>
            <person name="Yadav S."/>
            <person name="Young G."/>
            <person name="Yu Q."/>
            <person name="Zembek L."/>
            <person name="Zhong D."/>
            <person name="Zimmer A."/>
            <person name="Zwirko Z."/>
            <person name="Jaffe D.B."/>
            <person name="Alvarez P."/>
            <person name="Brockman W."/>
            <person name="Butler J."/>
            <person name="Chin C."/>
            <person name="Gnerre S."/>
            <person name="Grabherr M."/>
            <person name="Kleber M."/>
            <person name="Mauceli E."/>
            <person name="MacCallum I."/>
        </authorList>
    </citation>
    <scope>NUCLEOTIDE SEQUENCE [LARGE SCALE GENOMIC DNA]</scope>
    <source>
        <strain evidence="8">Tucson 15287-2541.00</strain>
    </source>
</reference>
<dbReference type="PRINTS" id="PR00821">
    <property type="entry name" value="TAGLIPASE"/>
</dbReference>
<dbReference type="GO" id="GO:0016042">
    <property type="term" value="P:lipid catabolic process"/>
    <property type="evidence" value="ECO:0007669"/>
    <property type="project" value="TreeGrafter"/>
</dbReference>
<keyword evidence="8" id="KW-1185">Reference proteome</keyword>
<evidence type="ECO:0000259" key="6">
    <source>
        <dbReference type="Pfam" id="PF00151"/>
    </source>
</evidence>
<dbReference type="PANTHER" id="PTHR11610:SF173">
    <property type="entry name" value="LIPASE DOMAIN-CONTAINING PROTEIN-RELATED"/>
    <property type="match status" value="1"/>
</dbReference>
<dbReference type="eggNOG" id="ENOG502S0C2">
    <property type="taxonomic scope" value="Eukaryota"/>
</dbReference>
<dbReference type="GO" id="GO:0005615">
    <property type="term" value="C:extracellular space"/>
    <property type="evidence" value="ECO:0007669"/>
    <property type="project" value="TreeGrafter"/>
</dbReference>
<dbReference type="InterPro" id="IPR013818">
    <property type="entry name" value="Lipase"/>
</dbReference>
<dbReference type="Proteomes" id="UP000001070">
    <property type="component" value="Unassembled WGS sequence"/>
</dbReference>
<dbReference type="EMBL" id="CH916366">
    <property type="protein sequence ID" value="EDV96724.1"/>
    <property type="molecule type" value="Genomic_DNA"/>
</dbReference>
<dbReference type="SMR" id="B4IZV2"/>
<dbReference type="SUPFAM" id="SSF53474">
    <property type="entry name" value="alpha/beta-Hydrolases"/>
    <property type="match status" value="1"/>
</dbReference>
<dbReference type="InterPro" id="IPR029058">
    <property type="entry name" value="AB_hydrolase_fold"/>
</dbReference>
<dbReference type="InterPro" id="IPR000734">
    <property type="entry name" value="TAG_lipase"/>
</dbReference>
<evidence type="ECO:0000256" key="3">
    <source>
        <dbReference type="ARBA" id="ARBA00022525"/>
    </source>
</evidence>
<dbReference type="FunCoup" id="B4IZV2">
    <property type="interactions" value="47"/>
</dbReference>
<dbReference type="PANTHER" id="PTHR11610">
    <property type="entry name" value="LIPASE"/>
    <property type="match status" value="1"/>
</dbReference>
<evidence type="ECO:0000313" key="7">
    <source>
        <dbReference type="EMBL" id="EDV96724.1"/>
    </source>
</evidence>
<protein>
    <submittedName>
        <fullName evidence="7">GH16420</fullName>
    </submittedName>
</protein>
<evidence type="ECO:0000256" key="1">
    <source>
        <dbReference type="ARBA" id="ARBA00004613"/>
    </source>
</evidence>
<evidence type="ECO:0000313" key="8">
    <source>
        <dbReference type="Proteomes" id="UP000001070"/>
    </source>
</evidence>
<dbReference type="GO" id="GO:0017171">
    <property type="term" value="F:serine hydrolase activity"/>
    <property type="evidence" value="ECO:0007669"/>
    <property type="project" value="TreeGrafter"/>
</dbReference>